<sequence>MRKKKIIIFSILFLFLIFIVPKYFIPKNIDGIAHFVNQNSIEVNTDEKLNRELIKIELSISGTDYNKVEIFNESSEYKIPKGYGENDWNLSYDGKYYETFRHFKTNNWHDHNYSFYFFQNENGIKCDVKIDGPDKMKLTIDLNKRKKAEIGIE</sequence>
<gene>
    <name evidence="2" type="ORF">DFQ05_0985</name>
</gene>
<reference evidence="2 3" key="1">
    <citation type="journal article" date="2015" name="Stand. Genomic Sci.">
        <title>Genomic Encyclopedia of Bacterial and Archaeal Type Strains, Phase III: the genomes of soil and plant-associated and newly described type strains.</title>
        <authorList>
            <person name="Whitman W.B."/>
            <person name="Woyke T."/>
            <person name="Klenk H.P."/>
            <person name="Zhou Y."/>
            <person name="Lilburn T.G."/>
            <person name="Beck B.J."/>
            <person name="De Vos P."/>
            <person name="Vandamme P."/>
            <person name="Eisen J.A."/>
            <person name="Garrity G."/>
            <person name="Hugenholtz P."/>
            <person name="Kyrpides N.C."/>
        </authorList>
    </citation>
    <scope>NUCLEOTIDE SEQUENCE [LARGE SCALE GENOMIC DNA]</scope>
    <source>
        <strain evidence="2 3">CECT 8445</strain>
    </source>
</reference>
<keyword evidence="3" id="KW-1185">Reference proteome</keyword>
<feature type="transmembrane region" description="Helical" evidence="1">
    <location>
        <begin position="6"/>
        <end position="25"/>
    </location>
</feature>
<evidence type="ECO:0000313" key="3">
    <source>
        <dbReference type="Proteomes" id="UP000295714"/>
    </source>
</evidence>
<keyword evidence="1" id="KW-0812">Transmembrane</keyword>
<evidence type="ECO:0000256" key="1">
    <source>
        <dbReference type="SAM" id="Phobius"/>
    </source>
</evidence>
<name>A0A4R1KQC7_9FLAO</name>
<dbReference type="RefSeq" id="WP_132704184.1">
    <property type="nucleotide sequence ID" value="NZ_SMGI01000002.1"/>
</dbReference>
<keyword evidence="1" id="KW-0472">Membrane</keyword>
<keyword evidence="1" id="KW-1133">Transmembrane helix</keyword>
<dbReference type="AlphaFoldDB" id="A0A4R1KQC7"/>
<accession>A0A4R1KQC7</accession>
<comment type="caution">
    <text evidence="2">The sequence shown here is derived from an EMBL/GenBank/DDBJ whole genome shotgun (WGS) entry which is preliminary data.</text>
</comment>
<organism evidence="2 3">
    <name type="scientific">Winogradskyella wandonensis</name>
    <dbReference type="NCBI Taxonomy" id="1442586"/>
    <lineage>
        <taxon>Bacteria</taxon>
        <taxon>Pseudomonadati</taxon>
        <taxon>Bacteroidota</taxon>
        <taxon>Flavobacteriia</taxon>
        <taxon>Flavobacteriales</taxon>
        <taxon>Flavobacteriaceae</taxon>
        <taxon>Winogradskyella</taxon>
    </lineage>
</organism>
<dbReference type="OrthoDB" id="1448449at2"/>
<evidence type="ECO:0000313" key="2">
    <source>
        <dbReference type="EMBL" id="TCK67212.1"/>
    </source>
</evidence>
<protein>
    <submittedName>
        <fullName evidence="2">Uncharacterized protein</fullName>
    </submittedName>
</protein>
<proteinExistence type="predicted"/>
<dbReference type="Proteomes" id="UP000295714">
    <property type="component" value="Unassembled WGS sequence"/>
</dbReference>
<dbReference type="EMBL" id="SMGI01000002">
    <property type="protein sequence ID" value="TCK67212.1"/>
    <property type="molecule type" value="Genomic_DNA"/>
</dbReference>